<name>A0A2H4I737_STRSU</name>
<proteinExistence type="predicted"/>
<protein>
    <recommendedName>
        <fullName evidence="2">Bacteriocin immunity protein</fullName>
    </recommendedName>
</protein>
<geneLocation type="plasmid" evidence="1">
    <name>unnamed3</name>
</geneLocation>
<dbReference type="AlphaFoldDB" id="A0A2H4I737"/>
<reference evidence="1" key="1">
    <citation type="submission" date="2016-08" db="EMBL/GenBank/DDBJ databases">
        <title>Plasmids of Streptococcus suis.</title>
        <authorList>
            <person name="Sadowy E."/>
        </authorList>
    </citation>
    <scope>NUCLEOTIDE SEQUENCE</scope>
    <source>
        <strain evidence="1">3366</strain>
        <plasmid evidence="1">unnamed3</plasmid>
    </source>
</reference>
<evidence type="ECO:0008006" key="2">
    <source>
        <dbReference type="Google" id="ProtNLM"/>
    </source>
</evidence>
<dbReference type="EMBL" id="KX785328">
    <property type="protein sequence ID" value="ARS43247.1"/>
    <property type="molecule type" value="Genomic_DNA"/>
</dbReference>
<organism evidence="1">
    <name type="scientific">Streptococcus suis</name>
    <dbReference type="NCBI Taxonomy" id="1307"/>
    <lineage>
        <taxon>Bacteria</taxon>
        <taxon>Bacillati</taxon>
        <taxon>Bacillota</taxon>
        <taxon>Bacilli</taxon>
        <taxon>Lactobacillales</taxon>
        <taxon>Streptococcaceae</taxon>
        <taxon>Streptococcus</taxon>
    </lineage>
</organism>
<accession>A0A2H4I737</accession>
<evidence type="ECO:0000313" key="1">
    <source>
        <dbReference type="EMBL" id="ARS43247.1"/>
    </source>
</evidence>
<keyword evidence="1" id="KW-0614">Plasmid</keyword>
<dbReference type="RefSeq" id="WP_172003710.1">
    <property type="nucleotide sequence ID" value="NZ_KX785328.1"/>
</dbReference>
<sequence>MIRNKKKVFIQKTNEILSDPELKLSKELKALLVESIDLCEKGEKISYLSYKIYPWVLEELTLNQGQSDKLKMFKRYLEQQRWKYYFGSALGMAFVSIR</sequence>